<dbReference type="SUPFAM" id="SSF56300">
    <property type="entry name" value="Metallo-dependent phosphatases"/>
    <property type="match status" value="1"/>
</dbReference>
<dbReference type="EMBL" id="AHKC01014876">
    <property type="protein sequence ID" value="EKF28798.1"/>
    <property type="molecule type" value="Genomic_DNA"/>
</dbReference>
<evidence type="ECO:0008006" key="7">
    <source>
        <dbReference type="Google" id="ProtNLM"/>
    </source>
</evidence>
<evidence type="ECO:0000313" key="5">
    <source>
        <dbReference type="EMBL" id="EKF29297.1"/>
    </source>
</evidence>
<evidence type="ECO:0000313" key="6">
    <source>
        <dbReference type="Proteomes" id="UP000007350"/>
    </source>
</evidence>
<dbReference type="InterPro" id="IPR029052">
    <property type="entry name" value="Metallo-depent_PP-like"/>
</dbReference>
<reference evidence="4 6" key="1">
    <citation type="journal article" date="2012" name="BMC Genomics">
        <title>Comparative genomic analysis of human infective Trypanosoma cruzi lineages with the bat-restricted subspecies T. cruzi marinkellei.</title>
        <authorList>
            <person name="Franzen O."/>
            <person name="Talavera-Lopez C."/>
            <person name="Ochaya S."/>
            <person name="Butler C.E."/>
            <person name="Messenger L.A."/>
            <person name="Lewis M.D."/>
            <person name="Llewellyn M.S."/>
            <person name="Marinkelle C.J."/>
            <person name="Tyler K.M."/>
            <person name="Miles M.A."/>
            <person name="Andersson B."/>
        </authorList>
    </citation>
    <scope>NUCLEOTIDE SEQUENCE [LARGE SCALE GENOMIC DNA]</scope>
    <source>
        <strain evidence="4 6">B7</strain>
    </source>
</reference>
<dbReference type="Proteomes" id="UP000007350">
    <property type="component" value="Unassembled WGS sequence"/>
</dbReference>
<feature type="non-terminal residue" evidence="4">
    <location>
        <position position="214"/>
    </location>
</feature>
<dbReference type="GO" id="GO:0016787">
    <property type="term" value="F:hydrolase activity"/>
    <property type="evidence" value="ECO:0007669"/>
    <property type="project" value="UniProtKB-KW"/>
</dbReference>
<gene>
    <name evidence="5" type="ORF">MOQ_006927</name>
    <name evidence="4" type="ORF">MOQ_007442</name>
</gene>
<keyword evidence="1" id="KW-0378">Hydrolase</keyword>
<feature type="signal peptide" evidence="3">
    <location>
        <begin position="1"/>
        <end position="22"/>
    </location>
</feature>
<name>K2M1G6_TRYCR</name>
<evidence type="ECO:0000313" key="4">
    <source>
        <dbReference type="EMBL" id="EKF28798.1"/>
    </source>
</evidence>
<protein>
    <recommendedName>
        <fullName evidence="7">Calcineurin-like phosphoesterase domain-containing protein</fullName>
    </recommendedName>
</protein>
<feature type="chain" id="PRO_5007677392" description="Calcineurin-like phosphoesterase domain-containing protein" evidence="3">
    <location>
        <begin position="23"/>
        <end position="214"/>
    </location>
</feature>
<keyword evidence="6" id="KW-1185">Reference proteome</keyword>
<dbReference type="PANTHER" id="PTHR10340">
    <property type="entry name" value="SPHINGOMYELIN PHOSPHODIESTERASE"/>
    <property type="match status" value="1"/>
</dbReference>
<evidence type="ECO:0000256" key="3">
    <source>
        <dbReference type="SAM" id="SignalP"/>
    </source>
</evidence>
<organism evidence="4 6">
    <name type="scientific">Trypanosoma cruzi marinkellei</name>
    <dbReference type="NCBI Taxonomy" id="85056"/>
    <lineage>
        <taxon>Eukaryota</taxon>
        <taxon>Discoba</taxon>
        <taxon>Euglenozoa</taxon>
        <taxon>Kinetoplastea</taxon>
        <taxon>Metakinetoplastina</taxon>
        <taxon>Trypanosomatida</taxon>
        <taxon>Trypanosomatidae</taxon>
        <taxon>Trypanosoma</taxon>
        <taxon>Schizotrypanum</taxon>
    </lineage>
</organism>
<comment type="caution">
    <text evidence="4">The sequence shown here is derived from an EMBL/GenBank/DDBJ whole genome shotgun (WGS) entry which is preliminary data.</text>
</comment>
<proteinExistence type="predicted"/>
<dbReference type="PANTHER" id="PTHR10340:SF57">
    <property type="entry name" value="METALLOPHOS DOMAIN-CONTAINING PROTEIN"/>
    <property type="match status" value="1"/>
</dbReference>
<evidence type="ECO:0000256" key="2">
    <source>
        <dbReference type="ARBA" id="ARBA00023180"/>
    </source>
</evidence>
<dbReference type="EMBL" id="AHKC01013571">
    <property type="protein sequence ID" value="EKF29297.1"/>
    <property type="molecule type" value="Genomic_DNA"/>
</dbReference>
<accession>K2M1G6</accession>
<evidence type="ECO:0000256" key="1">
    <source>
        <dbReference type="ARBA" id="ARBA00022801"/>
    </source>
</evidence>
<keyword evidence="2" id="KW-0325">Glycoprotein</keyword>
<dbReference type="OrthoDB" id="348678at2759"/>
<sequence length="214" mass="23432">MAQLSLILFLLMIFLFPGWCRGMQVNFASDIHYDPFYGKPGAVGKDCESASLPLVRRGCESSAGFVTSFTSDMAARQSACTIVTGDLQRHDYPTLETTITATFGFVIEKLAAVLPNKTPSGSPSVVVALGNNDVVPDYFFDIAKLPSLVILEEASVMLKNGVLEADEAQQFKRCGYYLRAFSPTFRVIVLHTLLWSYSIEPPIPAGEEDPCGQF</sequence>
<keyword evidence="3" id="KW-0732">Signal</keyword>
<dbReference type="AlphaFoldDB" id="K2M1G6"/>